<keyword evidence="8" id="KW-0862">Zinc</keyword>
<evidence type="ECO:0000256" key="10">
    <source>
        <dbReference type="ARBA" id="ARBA00023049"/>
    </source>
</evidence>
<comment type="cofactor">
    <cofactor evidence="1">
        <name>Zn(2+)</name>
        <dbReference type="ChEBI" id="CHEBI:29105"/>
    </cofactor>
</comment>
<feature type="domain" description="Peptidase M50" evidence="13">
    <location>
        <begin position="118"/>
        <end position="174"/>
    </location>
</feature>
<dbReference type="PANTHER" id="PTHR39188">
    <property type="entry name" value="MEMBRANE-ASSOCIATED ZINC METALLOPROTEASE M50B"/>
    <property type="match status" value="1"/>
</dbReference>
<feature type="domain" description="Peptidase M50" evidence="13">
    <location>
        <begin position="39"/>
        <end position="111"/>
    </location>
</feature>
<gene>
    <name evidence="14" type="ORF">DFR59_103209</name>
</gene>
<dbReference type="RefSeq" id="WP_245948410.1">
    <property type="nucleotide sequence ID" value="NZ_QQAY01000003.1"/>
</dbReference>
<keyword evidence="11 12" id="KW-0472">Membrane</keyword>
<feature type="transmembrane region" description="Helical" evidence="12">
    <location>
        <begin position="21"/>
        <end position="48"/>
    </location>
</feature>
<keyword evidence="6" id="KW-0479">Metal-binding</keyword>
<keyword evidence="4" id="KW-0645">Protease</keyword>
<feature type="transmembrane region" description="Helical" evidence="12">
    <location>
        <begin position="120"/>
        <end position="140"/>
    </location>
</feature>
<dbReference type="PANTHER" id="PTHR39188:SF3">
    <property type="entry name" value="STAGE IV SPORULATION PROTEIN FB"/>
    <property type="match status" value="1"/>
</dbReference>
<evidence type="ECO:0000256" key="6">
    <source>
        <dbReference type="ARBA" id="ARBA00022723"/>
    </source>
</evidence>
<keyword evidence="10" id="KW-0482">Metalloprotease</keyword>
<evidence type="ECO:0000256" key="5">
    <source>
        <dbReference type="ARBA" id="ARBA00022692"/>
    </source>
</evidence>
<dbReference type="EMBL" id="QQAY01000003">
    <property type="protein sequence ID" value="RDI44143.1"/>
    <property type="molecule type" value="Genomic_DNA"/>
</dbReference>
<keyword evidence="9 12" id="KW-1133">Transmembrane helix</keyword>
<organism evidence="14 15">
    <name type="scientific">Falsibacillus pallidus</name>
    <dbReference type="NCBI Taxonomy" id="493781"/>
    <lineage>
        <taxon>Bacteria</taxon>
        <taxon>Bacillati</taxon>
        <taxon>Bacillota</taxon>
        <taxon>Bacilli</taxon>
        <taxon>Bacillales</taxon>
        <taxon>Bacillaceae</taxon>
        <taxon>Falsibacillus</taxon>
    </lineage>
</organism>
<dbReference type="GO" id="GO:0046872">
    <property type="term" value="F:metal ion binding"/>
    <property type="evidence" value="ECO:0007669"/>
    <property type="project" value="UniProtKB-KW"/>
</dbReference>
<evidence type="ECO:0000256" key="3">
    <source>
        <dbReference type="ARBA" id="ARBA00007931"/>
    </source>
</evidence>
<keyword evidence="15" id="KW-1185">Reference proteome</keyword>
<evidence type="ECO:0000256" key="4">
    <source>
        <dbReference type="ARBA" id="ARBA00022670"/>
    </source>
</evidence>
<comment type="subcellular location">
    <subcellularLocation>
        <location evidence="2">Membrane</location>
        <topology evidence="2">Multi-pass membrane protein</topology>
    </subcellularLocation>
</comment>
<evidence type="ECO:0000313" key="14">
    <source>
        <dbReference type="EMBL" id="RDI44143.1"/>
    </source>
</evidence>
<accession>A0A370GQA2</accession>
<keyword evidence="7" id="KW-0378">Hydrolase</keyword>
<evidence type="ECO:0000259" key="13">
    <source>
        <dbReference type="Pfam" id="PF02163"/>
    </source>
</evidence>
<evidence type="ECO:0000256" key="1">
    <source>
        <dbReference type="ARBA" id="ARBA00001947"/>
    </source>
</evidence>
<dbReference type="Pfam" id="PF02163">
    <property type="entry name" value="Peptidase_M50"/>
    <property type="match status" value="2"/>
</dbReference>
<evidence type="ECO:0000256" key="8">
    <source>
        <dbReference type="ARBA" id="ARBA00022833"/>
    </source>
</evidence>
<evidence type="ECO:0000256" key="2">
    <source>
        <dbReference type="ARBA" id="ARBA00004141"/>
    </source>
</evidence>
<feature type="transmembrane region" description="Helical" evidence="12">
    <location>
        <begin position="188"/>
        <end position="205"/>
    </location>
</feature>
<dbReference type="GO" id="GO:0006508">
    <property type="term" value="P:proteolysis"/>
    <property type="evidence" value="ECO:0007669"/>
    <property type="project" value="UniProtKB-KW"/>
</dbReference>
<dbReference type="InterPro" id="IPR008915">
    <property type="entry name" value="Peptidase_M50"/>
</dbReference>
<feature type="transmembrane region" description="Helical" evidence="12">
    <location>
        <begin position="161"/>
        <end position="182"/>
    </location>
</feature>
<proteinExistence type="inferred from homology"/>
<evidence type="ECO:0000313" key="15">
    <source>
        <dbReference type="Proteomes" id="UP000255326"/>
    </source>
</evidence>
<reference evidence="14 15" key="1">
    <citation type="submission" date="2018-07" db="EMBL/GenBank/DDBJ databases">
        <title>Genomic Encyclopedia of Type Strains, Phase IV (KMG-IV): sequencing the most valuable type-strain genomes for metagenomic binning, comparative biology and taxonomic classification.</title>
        <authorList>
            <person name="Goeker M."/>
        </authorList>
    </citation>
    <scope>NUCLEOTIDE SEQUENCE [LARGE SCALE GENOMIC DNA]</scope>
    <source>
        <strain evidence="14 15">DSM 25281</strain>
    </source>
</reference>
<evidence type="ECO:0000256" key="12">
    <source>
        <dbReference type="SAM" id="Phobius"/>
    </source>
</evidence>
<dbReference type="GO" id="GO:0016020">
    <property type="term" value="C:membrane"/>
    <property type="evidence" value="ECO:0007669"/>
    <property type="project" value="UniProtKB-SubCell"/>
</dbReference>
<comment type="similarity">
    <text evidence="3">Belongs to the peptidase M50B family.</text>
</comment>
<protein>
    <submittedName>
        <fullName evidence="14">Stage IV sporulation protein FB</fullName>
    </submittedName>
</protein>
<evidence type="ECO:0000256" key="11">
    <source>
        <dbReference type="ARBA" id="ARBA00023136"/>
    </source>
</evidence>
<dbReference type="Proteomes" id="UP000255326">
    <property type="component" value="Unassembled WGS sequence"/>
</dbReference>
<dbReference type="GO" id="GO:0008237">
    <property type="term" value="F:metallopeptidase activity"/>
    <property type="evidence" value="ECO:0007669"/>
    <property type="project" value="UniProtKB-KW"/>
</dbReference>
<sequence length="294" mass="34426">MSKFLIKKPLFKVFLKFRIHPLFWVVAAVAVMTAHFTELLMLLGIIIIHEMGHGVCAQFFSWRIKRIRILPFGGVAEMEEYGNRPLKEELAVTLAGPLQHIWMTAVMYALYMNEWVPEDVFFMFMEFNIMILLFNLLPVLPLDGGKLLLMGLSLLHPYSKAFQQTILFSVIVLLSLHLFSLFIFPMQLNLWIVLCYLYFSLWMEWKQRQFILMRFLLERHYGKKPNFMRLSPLNVNAEDSLSEVLSRFKRGVKHPIIVIEGSAEIGSLDENELLHAYFTEKMVTAKVKDILELY</sequence>
<keyword evidence="5 12" id="KW-0812">Transmembrane</keyword>
<evidence type="ECO:0000256" key="9">
    <source>
        <dbReference type="ARBA" id="ARBA00022989"/>
    </source>
</evidence>
<dbReference type="AlphaFoldDB" id="A0A370GQA2"/>
<evidence type="ECO:0000256" key="7">
    <source>
        <dbReference type="ARBA" id="ARBA00022801"/>
    </source>
</evidence>
<comment type="caution">
    <text evidence="14">The sequence shown here is derived from an EMBL/GenBank/DDBJ whole genome shotgun (WGS) entry which is preliminary data.</text>
</comment>
<name>A0A370GQA2_9BACI</name>